<evidence type="ECO:0000313" key="13">
    <source>
        <dbReference type="EMBL" id="TFY69610.1"/>
    </source>
</evidence>
<dbReference type="OrthoDB" id="10257085at2759"/>
<dbReference type="GO" id="GO:0008810">
    <property type="term" value="F:cellulase activity"/>
    <property type="evidence" value="ECO:0007669"/>
    <property type="project" value="UniProtKB-EC"/>
</dbReference>
<reference evidence="13 14" key="1">
    <citation type="submission" date="2019-02" db="EMBL/GenBank/DDBJ databases">
        <title>Genome sequencing of the rare red list fungi Dentipellis fragilis.</title>
        <authorList>
            <person name="Buettner E."/>
            <person name="Kellner H."/>
        </authorList>
    </citation>
    <scope>NUCLEOTIDE SEQUENCE [LARGE SCALE GENOMIC DNA]</scope>
    <source>
        <strain evidence="13 14">DSM 105465</strain>
    </source>
</reference>
<evidence type="ECO:0000313" key="14">
    <source>
        <dbReference type="Proteomes" id="UP000298327"/>
    </source>
</evidence>
<dbReference type="STRING" id="205917.A0A4Y9Z666"/>
<evidence type="ECO:0000256" key="6">
    <source>
        <dbReference type="ARBA" id="ARBA00023295"/>
    </source>
</evidence>
<evidence type="ECO:0000256" key="2">
    <source>
        <dbReference type="ARBA" id="ARBA00007072"/>
    </source>
</evidence>
<feature type="active site" evidence="8">
    <location>
        <position position="539"/>
    </location>
</feature>
<gene>
    <name evidence="13" type="ORF">EVG20_g3069</name>
</gene>
<evidence type="ECO:0000256" key="11">
    <source>
        <dbReference type="SAM" id="Phobius"/>
    </source>
</evidence>
<evidence type="ECO:0000259" key="12">
    <source>
        <dbReference type="Pfam" id="PF00759"/>
    </source>
</evidence>
<keyword evidence="5 8" id="KW-0119">Carbohydrate metabolism</keyword>
<feature type="transmembrane region" description="Helical" evidence="11">
    <location>
        <begin position="599"/>
        <end position="623"/>
    </location>
</feature>
<keyword evidence="14" id="KW-1185">Reference proteome</keyword>
<dbReference type="PANTHER" id="PTHR22298">
    <property type="entry name" value="ENDO-1,4-BETA-GLUCANASE"/>
    <property type="match status" value="1"/>
</dbReference>
<feature type="region of interest" description="Disordered" evidence="10">
    <location>
        <begin position="64"/>
        <end position="83"/>
    </location>
</feature>
<dbReference type="SUPFAM" id="SSF48208">
    <property type="entry name" value="Six-hairpin glycosidases"/>
    <property type="match status" value="1"/>
</dbReference>
<protein>
    <recommendedName>
        <fullName evidence="9">Endoglucanase</fullName>
        <ecNumber evidence="9">3.2.1.4</ecNumber>
    </recommendedName>
</protein>
<keyword evidence="11" id="KW-0472">Membrane</keyword>
<comment type="similarity">
    <text evidence="2 8 9">Belongs to the glycosyl hydrolase 9 (cellulase E) family.</text>
</comment>
<dbReference type="EMBL" id="SEOQ01000132">
    <property type="protein sequence ID" value="TFY69610.1"/>
    <property type="molecule type" value="Genomic_DNA"/>
</dbReference>
<evidence type="ECO:0000256" key="1">
    <source>
        <dbReference type="ARBA" id="ARBA00000966"/>
    </source>
</evidence>
<dbReference type="Pfam" id="PF00759">
    <property type="entry name" value="Glyco_hydro_9"/>
    <property type="match status" value="1"/>
</dbReference>
<evidence type="ECO:0000256" key="8">
    <source>
        <dbReference type="PROSITE-ProRule" id="PRU10060"/>
    </source>
</evidence>
<evidence type="ECO:0000256" key="10">
    <source>
        <dbReference type="SAM" id="MobiDB-lite"/>
    </source>
</evidence>
<evidence type="ECO:0000256" key="7">
    <source>
        <dbReference type="ARBA" id="ARBA00023326"/>
    </source>
</evidence>
<sequence length="633" mass="68325">MENMGARRPFTAPRPRAVPSYVLLVHILRRRQMLSRAFLSASFLLYLLVPSVLGQVSLPNPPILPPGAETGAQPSSSSSTPNPQWSTLLGNLLYFYEAQRSGRLPSSKRVSWRNDSVVNDGQDVNLDLSGGYYDAGGMDRLAISSDFTHAASDYIKCTFPLSFTIMSVCWGANDFGKGYDMANQTAYLDDMLRWGLDWLIKAHPSPNTLYVQVANADLDNAYWGGDLNIPDHRPSYQINDTSPGTDAAAGAAAAFAACSSLYANRGLGSSYSTPASLHNSTYADTLLNHAQQLYSFAVGATGGQQEYHKSVPEAGTAYASSSYTDELTMAALMLAWASNSSTLYNQAVSDYQQFGLGGQDMVFNWDSKTPGLAVLFAQLAQAEPSLAGNLSGWQTEAEQYFDRIVNLQGRPSLTKGGLLWYDGDSDEASLNPALNAAMLLTRYAQIASTPDKKSSYLNFAQNQINYALGKNPMSAPYVVGSNPNSPANPHSAMASGGNDINNLDTSPEQEAYVLYGAVVGGPDKRDRFYDIRSDWPETEVALDYNAPMLTLAAMQVLSESSDPYFTALQDGAYAKVKPSGTPCDPAFPCKSGLSRGAKIAIGVVVSVVGLALVSGAAYATYVWRLRRSRSYKH</sequence>
<keyword evidence="6 8" id="KW-0326">Glycosidase</keyword>
<dbReference type="InterPro" id="IPR008928">
    <property type="entry name" value="6-hairpin_glycosidase_sf"/>
</dbReference>
<comment type="caution">
    <text evidence="13">The sequence shown here is derived from an EMBL/GenBank/DDBJ whole genome shotgun (WGS) entry which is preliminary data.</text>
</comment>
<evidence type="ECO:0000256" key="9">
    <source>
        <dbReference type="RuleBase" id="RU361166"/>
    </source>
</evidence>
<feature type="domain" description="Glycoside hydrolase family 9" evidence="12">
    <location>
        <begin position="86"/>
        <end position="551"/>
    </location>
</feature>
<dbReference type="GO" id="GO:0030245">
    <property type="term" value="P:cellulose catabolic process"/>
    <property type="evidence" value="ECO:0007669"/>
    <property type="project" value="UniProtKB-KW"/>
</dbReference>
<keyword evidence="4 9" id="KW-0136">Cellulose degradation</keyword>
<dbReference type="InterPro" id="IPR033126">
    <property type="entry name" value="Glyco_hydro_9_Asp/Glu_AS"/>
</dbReference>
<dbReference type="Proteomes" id="UP000298327">
    <property type="component" value="Unassembled WGS sequence"/>
</dbReference>
<keyword evidence="11" id="KW-1133">Transmembrane helix</keyword>
<keyword evidence="11" id="KW-0812">Transmembrane</keyword>
<evidence type="ECO:0000256" key="5">
    <source>
        <dbReference type="ARBA" id="ARBA00023277"/>
    </source>
</evidence>
<evidence type="ECO:0000256" key="4">
    <source>
        <dbReference type="ARBA" id="ARBA00023001"/>
    </source>
</evidence>
<feature type="active site" evidence="8">
    <location>
        <position position="530"/>
    </location>
</feature>
<keyword evidence="3 8" id="KW-0378">Hydrolase</keyword>
<dbReference type="InterPro" id="IPR012341">
    <property type="entry name" value="6hp_glycosidase-like_sf"/>
</dbReference>
<keyword evidence="7 8" id="KW-0624">Polysaccharide degradation</keyword>
<accession>A0A4Y9Z666</accession>
<proteinExistence type="inferred from homology"/>
<comment type="catalytic activity">
    <reaction evidence="1 9">
        <text>Endohydrolysis of (1-&gt;4)-beta-D-glucosidic linkages in cellulose, lichenin and cereal beta-D-glucans.</text>
        <dbReference type="EC" id="3.2.1.4"/>
    </reaction>
</comment>
<dbReference type="Gene3D" id="1.50.10.10">
    <property type="match status" value="1"/>
</dbReference>
<dbReference type="InterPro" id="IPR001701">
    <property type="entry name" value="Glyco_hydro_9"/>
</dbReference>
<organism evidence="13 14">
    <name type="scientific">Dentipellis fragilis</name>
    <dbReference type="NCBI Taxonomy" id="205917"/>
    <lineage>
        <taxon>Eukaryota</taxon>
        <taxon>Fungi</taxon>
        <taxon>Dikarya</taxon>
        <taxon>Basidiomycota</taxon>
        <taxon>Agaricomycotina</taxon>
        <taxon>Agaricomycetes</taxon>
        <taxon>Russulales</taxon>
        <taxon>Hericiaceae</taxon>
        <taxon>Dentipellis</taxon>
    </lineage>
</organism>
<dbReference type="EC" id="3.2.1.4" evidence="9"/>
<evidence type="ECO:0000256" key="3">
    <source>
        <dbReference type="ARBA" id="ARBA00022801"/>
    </source>
</evidence>
<dbReference type="PROSITE" id="PS00698">
    <property type="entry name" value="GH9_3"/>
    <property type="match status" value="1"/>
</dbReference>
<dbReference type="AlphaFoldDB" id="A0A4Y9Z666"/>
<name>A0A4Y9Z666_9AGAM</name>